<evidence type="ECO:0000313" key="3">
    <source>
        <dbReference type="Proteomes" id="UP001160483"/>
    </source>
</evidence>
<gene>
    <name evidence="2" type="ORF">PBS003_LOCUS1695</name>
</gene>
<organism evidence="2 3">
    <name type="scientific">Peronospora belbahrii</name>
    <dbReference type="NCBI Taxonomy" id="622444"/>
    <lineage>
        <taxon>Eukaryota</taxon>
        <taxon>Sar</taxon>
        <taxon>Stramenopiles</taxon>
        <taxon>Oomycota</taxon>
        <taxon>Peronosporomycetes</taxon>
        <taxon>Peronosporales</taxon>
        <taxon>Peronosporaceae</taxon>
        <taxon>Peronospora</taxon>
    </lineage>
</organism>
<comment type="caution">
    <text evidence="2">The sequence shown here is derived from an EMBL/GenBank/DDBJ whole genome shotgun (WGS) entry which is preliminary data.</text>
</comment>
<proteinExistence type="inferred from homology"/>
<dbReference type="AlphaFoldDB" id="A0AAU9KR50"/>
<evidence type="ECO:0000256" key="1">
    <source>
        <dbReference type="ARBA" id="ARBA00093458"/>
    </source>
</evidence>
<name>A0AAU9KR50_9STRA</name>
<dbReference type="EMBL" id="CAKKTJ010000114">
    <property type="protein sequence ID" value="CAH0474854.1"/>
    <property type="molecule type" value="Genomic_DNA"/>
</dbReference>
<protein>
    <submittedName>
        <fullName evidence="2">Uncharacterized protein</fullName>
    </submittedName>
</protein>
<sequence length="274" mass="31387">MLRRQKRKLHTIAVAAEDDEWTASIDLIDDTMACIQLLLNRNADAYAALGLPPLIIWHQLYSILPNRTFVDQNVHRLRKRGQLITFKISTGTDDVVILRTEDYVTQMEKYERVFREQLCQHSEDKAILCKLNAMVAFRQALAPITSLSTAPLKVFISTISESGEYENDQEVQAVVRQIQRLGFLIPTTRLDDEAFFFSVPGIGKLISAIKKTRTLILGTLKRVKYKEVLEQQLKKIKLKHSRFQLEFHLADMEGCGLIRRTKVTSGILVTLNDM</sequence>
<reference evidence="2" key="1">
    <citation type="submission" date="2021-11" db="EMBL/GenBank/DDBJ databases">
        <authorList>
            <person name="Islam A."/>
            <person name="Islam S."/>
            <person name="Flora M.S."/>
            <person name="Rahman M."/>
            <person name="Ziaur R.M."/>
            <person name="Epstein J.H."/>
            <person name="Hassan M."/>
            <person name="Klassen M."/>
            <person name="Woodard K."/>
            <person name="Webb A."/>
            <person name="Webby R.J."/>
            <person name="El Zowalaty M.E."/>
        </authorList>
    </citation>
    <scope>NUCLEOTIDE SEQUENCE</scope>
    <source>
        <strain evidence="2">Pbs3</strain>
    </source>
</reference>
<dbReference type="PANTHER" id="PTHR15243:SF0">
    <property type="entry name" value="SERINE_THREONINE-PROTEIN KINASE 19"/>
    <property type="match status" value="1"/>
</dbReference>
<dbReference type="Proteomes" id="UP001160483">
    <property type="component" value="Unassembled WGS sequence"/>
</dbReference>
<dbReference type="Pfam" id="PF10494">
    <property type="entry name" value="Stk19"/>
    <property type="match status" value="1"/>
</dbReference>
<dbReference type="InterPro" id="IPR018865">
    <property type="entry name" value="STK19-like"/>
</dbReference>
<evidence type="ECO:0000313" key="2">
    <source>
        <dbReference type="EMBL" id="CAH0474854.1"/>
    </source>
</evidence>
<comment type="similarity">
    <text evidence="1">Belongs to the STK19 family.</text>
</comment>
<dbReference type="PANTHER" id="PTHR15243">
    <property type="entry name" value="SERINE/THREONINE-PROTEIN KINASE 19"/>
    <property type="match status" value="1"/>
</dbReference>
<accession>A0AAU9KR50</accession>
<dbReference type="GO" id="GO:0046579">
    <property type="term" value="P:positive regulation of Ras protein signal transduction"/>
    <property type="evidence" value="ECO:0007669"/>
    <property type="project" value="TreeGrafter"/>
</dbReference>